<dbReference type="SMART" id="SM00895">
    <property type="entry name" value="FCD"/>
    <property type="match status" value="1"/>
</dbReference>
<keyword evidence="6" id="KW-1185">Reference proteome</keyword>
<evidence type="ECO:0000313" key="5">
    <source>
        <dbReference type="EMBL" id="SEE87966.1"/>
    </source>
</evidence>
<dbReference type="PANTHER" id="PTHR43537">
    <property type="entry name" value="TRANSCRIPTIONAL REGULATOR, GNTR FAMILY"/>
    <property type="match status" value="1"/>
</dbReference>
<proteinExistence type="predicted"/>
<evidence type="ECO:0000256" key="1">
    <source>
        <dbReference type="ARBA" id="ARBA00023015"/>
    </source>
</evidence>
<evidence type="ECO:0000313" key="6">
    <source>
        <dbReference type="Proteomes" id="UP000181980"/>
    </source>
</evidence>
<dbReference type="STRING" id="561176.SAMN04488561_3133"/>
<dbReference type="InterPro" id="IPR036390">
    <property type="entry name" value="WH_DNA-bd_sf"/>
</dbReference>
<dbReference type="SMART" id="SM00345">
    <property type="entry name" value="HTH_GNTR"/>
    <property type="match status" value="1"/>
</dbReference>
<dbReference type="RefSeq" id="WP_069111791.1">
    <property type="nucleotide sequence ID" value="NZ_FNUC01000003.1"/>
</dbReference>
<sequence length="224" mass="24701">MVTEDRPVIREAPLIRDQVYQVLLTKLINGDLEPGDRITERVTAQELGISTTPVKEALRRLENEGFVRTMPRRGIVVGENALTSFEQVITVRGWLEGLAARLCAVRVADGDLTGVTALTEPLELMKDPILRPVPEIIEINASFHDAIRDLSGNRVIVQFLGTLLGVDAAVRKRALQDPDELQRGNAEHIDVGDAILDGDPDRAEALMRSHVLRSGDHTLHARTS</sequence>
<dbReference type="Gene3D" id="1.10.10.10">
    <property type="entry name" value="Winged helix-like DNA-binding domain superfamily/Winged helix DNA-binding domain"/>
    <property type="match status" value="1"/>
</dbReference>
<protein>
    <submittedName>
        <fullName evidence="5">DNA-binding transcriptional regulator, GntR family</fullName>
    </submittedName>
</protein>
<keyword evidence="3" id="KW-0804">Transcription</keyword>
<dbReference type="SUPFAM" id="SSF48008">
    <property type="entry name" value="GntR ligand-binding domain-like"/>
    <property type="match status" value="1"/>
</dbReference>
<dbReference type="Pfam" id="PF00392">
    <property type="entry name" value="GntR"/>
    <property type="match status" value="1"/>
</dbReference>
<dbReference type="InterPro" id="IPR036388">
    <property type="entry name" value="WH-like_DNA-bd_sf"/>
</dbReference>
<dbReference type="Pfam" id="PF07729">
    <property type="entry name" value="FCD"/>
    <property type="match status" value="1"/>
</dbReference>
<gene>
    <name evidence="5" type="ORF">SAMN04488561_3133</name>
</gene>
<dbReference type="CDD" id="cd07377">
    <property type="entry name" value="WHTH_GntR"/>
    <property type="match status" value="1"/>
</dbReference>
<dbReference type="Proteomes" id="UP000181980">
    <property type="component" value="Unassembled WGS sequence"/>
</dbReference>
<dbReference type="InterPro" id="IPR008920">
    <property type="entry name" value="TF_FadR/GntR_C"/>
</dbReference>
<name>A0A1H5MF67_9ACTN</name>
<accession>A0A1H5MF67</accession>
<reference evidence="6" key="1">
    <citation type="submission" date="2016-10" db="EMBL/GenBank/DDBJ databases">
        <authorList>
            <person name="Varghese N."/>
            <person name="Submissions S."/>
        </authorList>
    </citation>
    <scope>NUCLEOTIDE SEQUENCE [LARGE SCALE GENOMIC DNA]</scope>
    <source>
        <strain evidence="6">DSM 45237</strain>
    </source>
</reference>
<evidence type="ECO:0000256" key="2">
    <source>
        <dbReference type="ARBA" id="ARBA00023125"/>
    </source>
</evidence>
<dbReference type="AlphaFoldDB" id="A0A1H5MF67"/>
<dbReference type="SUPFAM" id="SSF46785">
    <property type="entry name" value="Winged helix' DNA-binding domain"/>
    <property type="match status" value="1"/>
</dbReference>
<dbReference type="PROSITE" id="PS50949">
    <property type="entry name" value="HTH_GNTR"/>
    <property type="match status" value="1"/>
</dbReference>
<evidence type="ECO:0000259" key="4">
    <source>
        <dbReference type="PROSITE" id="PS50949"/>
    </source>
</evidence>
<dbReference type="Gene3D" id="1.20.120.530">
    <property type="entry name" value="GntR ligand-binding domain-like"/>
    <property type="match status" value="1"/>
</dbReference>
<dbReference type="GO" id="GO:0003677">
    <property type="term" value="F:DNA binding"/>
    <property type="evidence" value="ECO:0007669"/>
    <property type="project" value="UniProtKB-KW"/>
</dbReference>
<dbReference type="PANTHER" id="PTHR43537:SF24">
    <property type="entry name" value="GLUCONATE OPERON TRANSCRIPTIONAL REPRESSOR"/>
    <property type="match status" value="1"/>
</dbReference>
<keyword evidence="2 5" id="KW-0238">DNA-binding</keyword>
<dbReference type="InterPro" id="IPR011711">
    <property type="entry name" value="GntR_C"/>
</dbReference>
<dbReference type="InterPro" id="IPR000524">
    <property type="entry name" value="Tscrpt_reg_HTH_GntR"/>
</dbReference>
<organism evidence="5 6">
    <name type="scientific">Jiangella alba</name>
    <dbReference type="NCBI Taxonomy" id="561176"/>
    <lineage>
        <taxon>Bacteria</taxon>
        <taxon>Bacillati</taxon>
        <taxon>Actinomycetota</taxon>
        <taxon>Actinomycetes</taxon>
        <taxon>Jiangellales</taxon>
        <taxon>Jiangellaceae</taxon>
        <taxon>Jiangella</taxon>
    </lineage>
</organism>
<feature type="domain" description="HTH gntR-type" evidence="4">
    <location>
        <begin position="13"/>
        <end position="80"/>
    </location>
</feature>
<evidence type="ECO:0000256" key="3">
    <source>
        <dbReference type="ARBA" id="ARBA00023163"/>
    </source>
</evidence>
<keyword evidence="1" id="KW-0805">Transcription regulation</keyword>
<dbReference type="OrthoDB" id="8680240at2"/>
<dbReference type="EMBL" id="FNUC01000003">
    <property type="protein sequence ID" value="SEE87966.1"/>
    <property type="molecule type" value="Genomic_DNA"/>
</dbReference>
<dbReference type="GO" id="GO:0003700">
    <property type="term" value="F:DNA-binding transcription factor activity"/>
    <property type="evidence" value="ECO:0007669"/>
    <property type="project" value="InterPro"/>
</dbReference>